<evidence type="ECO:0000256" key="1">
    <source>
        <dbReference type="SAM" id="MobiDB-lite"/>
    </source>
</evidence>
<keyword evidence="3" id="KW-0378">Hydrolase</keyword>
<dbReference type="Proteomes" id="UP000254572">
    <property type="component" value="Unassembled WGS sequence"/>
</dbReference>
<dbReference type="InterPro" id="IPR003607">
    <property type="entry name" value="HD/PDEase_dom"/>
</dbReference>
<keyword evidence="4" id="KW-1185">Reference proteome</keyword>
<evidence type="ECO:0000259" key="2">
    <source>
        <dbReference type="Pfam" id="PF07514"/>
    </source>
</evidence>
<dbReference type="RefSeq" id="WP_115611683.1">
    <property type="nucleotide sequence ID" value="NZ_UFUW01000001.1"/>
</dbReference>
<feature type="region of interest" description="Disordered" evidence="1">
    <location>
        <begin position="512"/>
        <end position="567"/>
    </location>
</feature>
<sequence length="716" mass="79367">MLRLLRKITSFTAARGQGSDADRMLDYRELPVMTAEELFAFTKQQTRLRNIKRIVQIDDTRYRILYQEVIERFAELVQLMPASQAHHHAVPGGLFIHTVEVLEHALTLRQQYKLPLLEAQEIQEAQRHLWTYAIFAAAILHDVGKRLTLGRFVLNRDNHFFDPFAADIGKLAGQRYQIVFHQPRYHKMHEQMGLAFMAHLFPRVGLDFLLPEIHVMKELLAYIHGNVENDGSIGLILRLADQASTGHSLAHSDSRKFASANLENIGERLMTQLRLLLSSNHFVINRGNGNVYTSADGHFTYIVSKTLADDLRSTLAEQGQKDIPSDNNRIFDIFQEYAFAETNPDTGQIIHYIRRAWGDKVQTFSVIKFRSNRLFRVPPPELVGGTITEVAGKSAEPSSLPASSMRPAEQSAVRPEAAVAGVPAHTMAVAAVVKEAWAPEPEKSPFPDSVDEAFPETGRNLQSPETEKRESANPAPGISNKNGGEVEPDEDPFGTTVPVPSPLIAEAAETGTTSAANFEDSTDEIIDDVPSGYGKEEKQNPETGQGKETPATGESTVSTDAGGNADTVSAEHTGVVDAESDLGEQFLLWCRAQIRQKAIVINQSSGVIQKVAYKQRQAIAVVTPRIFIMFGTSLGLSDHSTTVKRIQNAIHAKKLNIPAPRGQIHKFIIKKSESNPLGGNKPIHHYLFEIDKFCENDAEVKEIIMKTKNNGNLALC</sequence>
<organism evidence="3 4">
    <name type="scientific">Cardiobacterium valvarum</name>
    <dbReference type="NCBI Taxonomy" id="194702"/>
    <lineage>
        <taxon>Bacteria</taxon>
        <taxon>Pseudomonadati</taxon>
        <taxon>Pseudomonadota</taxon>
        <taxon>Gammaproteobacteria</taxon>
        <taxon>Cardiobacteriales</taxon>
        <taxon>Cardiobacteriaceae</taxon>
        <taxon>Cardiobacterium</taxon>
    </lineage>
</organism>
<name>A0A381E8N6_9GAMM</name>
<dbReference type="EMBL" id="UFUW01000001">
    <property type="protein sequence ID" value="SUX23045.1"/>
    <property type="molecule type" value="Genomic_DNA"/>
</dbReference>
<dbReference type="NCBIfam" id="NF041494">
    <property type="entry name" value="MobH"/>
    <property type="match status" value="1"/>
</dbReference>
<dbReference type="GO" id="GO:0016787">
    <property type="term" value="F:hydrolase activity"/>
    <property type="evidence" value="ECO:0007669"/>
    <property type="project" value="UniProtKB-KW"/>
</dbReference>
<feature type="region of interest" description="Disordered" evidence="1">
    <location>
        <begin position="440"/>
        <end position="500"/>
    </location>
</feature>
<protein>
    <submittedName>
        <fullName evidence="3">Predicted HD-superfamily hydrolase</fullName>
    </submittedName>
</protein>
<dbReference type="OrthoDB" id="6190309at2"/>
<accession>A0A381E8N6</accession>
<dbReference type="Pfam" id="PF07514">
    <property type="entry name" value="TraI_2"/>
    <property type="match status" value="1"/>
</dbReference>
<dbReference type="SUPFAM" id="SSF109604">
    <property type="entry name" value="HD-domain/PDEase-like"/>
    <property type="match status" value="1"/>
</dbReference>
<dbReference type="InterPro" id="IPR011119">
    <property type="entry name" value="Unchr_helicase_relaxase_TraI"/>
</dbReference>
<evidence type="ECO:0000313" key="3">
    <source>
        <dbReference type="EMBL" id="SUX23045.1"/>
    </source>
</evidence>
<feature type="region of interest" description="Disordered" evidence="1">
    <location>
        <begin position="389"/>
        <end position="414"/>
    </location>
</feature>
<dbReference type="CDD" id="cd00077">
    <property type="entry name" value="HDc"/>
    <property type="match status" value="1"/>
</dbReference>
<gene>
    <name evidence="3" type="ORF">NCTC13294_01405</name>
</gene>
<proteinExistence type="predicted"/>
<dbReference type="SUPFAM" id="SSF46785">
    <property type="entry name" value="Winged helix' DNA-binding domain"/>
    <property type="match status" value="1"/>
</dbReference>
<dbReference type="Gene3D" id="1.10.3210.40">
    <property type="match status" value="1"/>
</dbReference>
<evidence type="ECO:0000313" key="4">
    <source>
        <dbReference type="Proteomes" id="UP000254572"/>
    </source>
</evidence>
<feature type="domain" description="Uncharacterised" evidence="2">
    <location>
        <begin position="34"/>
        <end position="346"/>
    </location>
</feature>
<feature type="compositionally biased region" description="Polar residues" evidence="1">
    <location>
        <begin position="552"/>
        <end position="561"/>
    </location>
</feature>
<reference evidence="3 4" key="1">
    <citation type="submission" date="2018-06" db="EMBL/GenBank/DDBJ databases">
        <authorList>
            <consortium name="Pathogen Informatics"/>
            <person name="Doyle S."/>
        </authorList>
    </citation>
    <scope>NUCLEOTIDE SEQUENCE [LARGE SCALE GENOMIC DNA]</scope>
    <source>
        <strain evidence="3 4">NCTC13294</strain>
    </source>
</reference>
<dbReference type="AlphaFoldDB" id="A0A381E8N6"/>
<dbReference type="InterPro" id="IPR036390">
    <property type="entry name" value="WH_DNA-bd_sf"/>
</dbReference>